<dbReference type="EMBL" id="JBGBPY010000001">
    <property type="protein sequence ID" value="MEY2182621.1"/>
    <property type="molecule type" value="Genomic_DNA"/>
</dbReference>
<dbReference type="Gene3D" id="3.10.450.50">
    <property type="match status" value="1"/>
</dbReference>
<organism evidence="3 4">
    <name type="scientific">Rhodanobacter humi</name>
    <dbReference type="NCBI Taxonomy" id="1888173"/>
    <lineage>
        <taxon>Bacteria</taxon>
        <taxon>Pseudomonadati</taxon>
        <taxon>Pseudomonadota</taxon>
        <taxon>Gammaproteobacteria</taxon>
        <taxon>Lysobacterales</taxon>
        <taxon>Rhodanobacteraceae</taxon>
        <taxon>Rhodanobacter</taxon>
    </lineage>
</organism>
<protein>
    <submittedName>
        <fullName evidence="3">Nuclear transport factor 2 family protein</fullName>
    </submittedName>
</protein>
<dbReference type="Proteomes" id="UP001562159">
    <property type="component" value="Unassembled WGS sequence"/>
</dbReference>
<dbReference type="InterPro" id="IPR027843">
    <property type="entry name" value="DUF4440"/>
</dbReference>
<sequence>MSCRTFRRVPARLACFGLWLGAAAIAVPAVAASQDSTPAAEETAHTAAAVKAVDQHWLEAEESGDAAWLDGMLMPDYRSVGVAGTFATKAGIVAHAAKNRGSDAMKQQVAAWQAAHPVDQQVTLQGDTAILSFVSAAPATKGKLYSSDVFVYVDGRWRALYSAHTGLGKD</sequence>
<name>A0ABV4AR54_9GAMM</name>
<proteinExistence type="predicted"/>
<reference evidence="3 4" key="1">
    <citation type="submission" date="2024-07" db="EMBL/GenBank/DDBJ databases">
        <title>Molecular mechanisms and environmental adaptations of flagellar loss and biofilm growth of Rhodanobacter under environmental stress.</title>
        <authorList>
            <person name="Chen M."/>
        </authorList>
    </citation>
    <scope>NUCLEOTIDE SEQUENCE [LARGE SCALE GENOMIC DNA]</scope>
    <source>
        <strain evidence="3 4">RS22</strain>
    </source>
</reference>
<dbReference type="InterPro" id="IPR032710">
    <property type="entry name" value="NTF2-like_dom_sf"/>
</dbReference>
<gene>
    <name evidence="3" type="ORF">AB7878_09340</name>
</gene>
<evidence type="ECO:0000313" key="4">
    <source>
        <dbReference type="Proteomes" id="UP001562159"/>
    </source>
</evidence>
<feature type="signal peptide" evidence="1">
    <location>
        <begin position="1"/>
        <end position="31"/>
    </location>
</feature>
<comment type="caution">
    <text evidence="3">The sequence shown here is derived from an EMBL/GenBank/DDBJ whole genome shotgun (WGS) entry which is preliminary data.</text>
</comment>
<dbReference type="SUPFAM" id="SSF54427">
    <property type="entry name" value="NTF2-like"/>
    <property type="match status" value="1"/>
</dbReference>
<feature type="domain" description="DUF4440" evidence="2">
    <location>
        <begin position="50"/>
        <end position="158"/>
    </location>
</feature>
<dbReference type="Pfam" id="PF14534">
    <property type="entry name" value="DUF4440"/>
    <property type="match status" value="1"/>
</dbReference>
<keyword evidence="1" id="KW-0732">Signal</keyword>
<feature type="chain" id="PRO_5046554620" evidence="1">
    <location>
        <begin position="32"/>
        <end position="170"/>
    </location>
</feature>
<keyword evidence="4" id="KW-1185">Reference proteome</keyword>
<evidence type="ECO:0000256" key="1">
    <source>
        <dbReference type="SAM" id="SignalP"/>
    </source>
</evidence>
<evidence type="ECO:0000313" key="3">
    <source>
        <dbReference type="EMBL" id="MEY2182621.1"/>
    </source>
</evidence>
<accession>A0ABV4AR54</accession>
<evidence type="ECO:0000259" key="2">
    <source>
        <dbReference type="Pfam" id="PF14534"/>
    </source>
</evidence>